<evidence type="ECO:0000256" key="1">
    <source>
        <dbReference type="ARBA" id="ARBA00004613"/>
    </source>
</evidence>
<dbReference type="GO" id="GO:0005576">
    <property type="term" value="C:extracellular region"/>
    <property type="evidence" value="ECO:0007669"/>
    <property type="project" value="UniProtKB-SubCell"/>
</dbReference>
<dbReference type="EMBL" id="UFQT01001212">
    <property type="protein sequence ID" value="SSX29536.1"/>
    <property type="molecule type" value="Genomic_DNA"/>
</dbReference>
<name>A0A336MH36_CULSO</name>
<organism evidence="5">
    <name type="scientific">Culicoides sonorensis</name>
    <name type="common">Biting midge</name>
    <dbReference type="NCBI Taxonomy" id="179676"/>
    <lineage>
        <taxon>Eukaryota</taxon>
        <taxon>Metazoa</taxon>
        <taxon>Ecdysozoa</taxon>
        <taxon>Arthropoda</taxon>
        <taxon>Hexapoda</taxon>
        <taxon>Insecta</taxon>
        <taxon>Pterygota</taxon>
        <taxon>Neoptera</taxon>
        <taxon>Endopterygota</taxon>
        <taxon>Diptera</taxon>
        <taxon>Nematocera</taxon>
        <taxon>Chironomoidea</taxon>
        <taxon>Ceratopogonidae</taxon>
        <taxon>Ceratopogoninae</taxon>
        <taxon>Culicoides</taxon>
        <taxon>Monoculicoides</taxon>
    </lineage>
</organism>
<dbReference type="SMART" id="SM01318">
    <property type="entry name" value="SVWC"/>
    <property type="match status" value="1"/>
</dbReference>
<evidence type="ECO:0000256" key="2">
    <source>
        <dbReference type="ARBA" id="ARBA00022525"/>
    </source>
</evidence>
<accession>A0A336MH36</accession>
<sequence length="122" mass="13953">MLLVLILNFLVILKFAQLEQVAIDYPTMRILPKPHLRPTNCYYATEKLNLDLNTTLTRQIRFGECESISCTKGYMIEVKNCPPADPIRSCPIKLYSVPPPFPDCCGICDEEATRRFEEKING</sequence>
<reference evidence="5" key="1">
    <citation type="submission" date="2018-07" db="EMBL/GenBank/DDBJ databases">
        <authorList>
            <person name="Quirk P.G."/>
            <person name="Krulwich T.A."/>
        </authorList>
    </citation>
    <scope>NUCLEOTIDE SEQUENCE</scope>
</reference>
<comment type="subcellular location">
    <subcellularLocation>
        <location evidence="1">Secreted</location>
    </subcellularLocation>
</comment>
<gene>
    <name evidence="5" type="primary">CSON001429</name>
</gene>
<dbReference type="InterPro" id="IPR029277">
    <property type="entry name" value="SVWC_dom"/>
</dbReference>
<protein>
    <submittedName>
        <fullName evidence="5">CSON001429 protein</fullName>
    </submittedName>
</protein>
<dbReference type="Pfam" id="PF15430">
    <property type="entry name" value="SVWC"/>
    <property type="match status" value="1"/>
</dbReference>
<keyword evidence="2" id="KW-0964">Secreted</keyword>
<feature type="domain" description="Single" evidence="4">
    <location>
        <begin position="41"/>
        <end position="108"/>
    </location>
</feature>
<evidence type="ECO:0000259" key="4">
    <source>
        <dbReference type="SMART" id="SM01318"/>
    </source>
</evidence>
<dbReference type="AlphaFoldDB" id="A0A336MH36"/>
<feature type="chain" id="PRO_5016276657" evidence="3">
    <location>
        <begin position="19"/>
        <end position="122"/>
    </location>
</feature>
<evidence type="ECO:0000256" key="3">
    <source>
        <dbReference type="SAM" id="SignalP"/>
    </source>
</evidence>
<evidence type="ECO:0000313" key="5">
    <source>
        <dbReference type="EMBL" id="SSX29536.1"/>
    </source>
</evidence>
<dbReference type="VEuPathDB" id="VectorBase:CSON001429"/>
<keyword evidence="3" id="KW-0732">Signal</keyword>
<proteinExistence type="predicted"/>
<feature type="signal peptide" evidence="3">
    <location>
        <begin position="1"/>
        <end position="18"/>
    </location>
</feature>